<reference evidence="1" key="1">
    <citation type="journal article" date="2015" name="Nature">
        <title>Complex archaea that bridge the gap between prokaryotes and eukaryotes.</title>
        <authorList>
            <person name="Spang A."/>
            <person name="Saw J.H."/>
            <person name="Jorgensen S.L."/>
            <person name="Zaremba-Niedzwiedzka K."/>
            <person name="Martijn J."/>
            <person name="Lind A.E."/>
            <person name="van Eijk R."/>
            <person name="Schleper C."/>
            <person name="Guy L."/>
            <person name="Ettema T.J."/>
        </authorList>
    </citation>
    <scope>NUCLEOTIDE SEQUENCE</scope>
</reference>
<gene>
    <name evidence="1" type="ORF">LCGC14_1005910</name>
</gene>
<protein>
    <submittedName>
        <fullName evidence="1">Uncharacterized protein</fullName>
    </submittedName>
</protein>
<accession>A0A0F9NN57</accession>
<dbReference type="AlphaFoldDB" id="A0A0F9NN57"/>
<evidence type="ECO:0000313" key="1">
    <source>
        <dbReference type="EMBL" id="KKN13497.1"/>
    </source>
</evidence>
<comment type="caution">
    <text evidence="1">The sequence shown here is derived from an EMBL/GenBank/DDBJ whole genome shotgun (WGS) entry which is preliminary data.</text>
</comment>
<organism evidence="1">
    <name type="scientific">marine sediment metagenome</name>
    <dbReference type="NCBI Taxonomy" id="412755"/>
    <lineage>
        <taxon>unclassified sequences</taxon>
        <taxon>metagenomes</taxon>
        <taxon>ecological metagenomes</taxon>
    </lineage>
</organism>
<name>A0A0F9NN57_9ZZZZ</name>
<sequence>MTHNPFFFQPVCIDEDCNVINPTKEFYHNCLECSRFSGAFGGAPYMMKTGYLLRQDTEESYERLKELFVKHFNEEHRDLIRNRKIVSRRFKKISKLDEAVAESTRMAHRGFVTGAIAGSVNITHDYVTSRQAFGLSEFHAVSLPDVTGSTIPEYETISPIQTSLQSLRARNGRGAGRMRN</sequence>
<proteinExistence type="predicted"/>
<dbReference type="EMBL" id="LAZR01003917">
    <property type="protein sequence ID" value="KKN13497.1"/>
    <property type="molecule type" value="Genomic_DNA"/>
</dbReference>